<comment type="subcellular location">
    <subcellularLocation>
        <location evidence="1">Membrane</location>
        <topology evidence="1">Multi-pass membrane protein</topology>
    </subcellularLocation>
</comment>
<evidence type="ECO:0000259" key="6">
    <source>
        <dbReference type="Pfam" id="PF04932"/>
    </source>
</evidence>
<organism evidence="7">
    <name type="scientific">Methylobacterium bullatum</name>
    <dbReference type="NCBI Taxonomy" id="570505"/>
    <lineage>
        <taxon>Bacteria</taxon>
        <taxon>Pseudomonadati</taxon>
        <taxon>Pseudomonadota</taxon>
        <taxon>Alphaproteobacteria</taxon>
        <taxon>Hyphomicrobiales</taxon>
        <taxon>Methylobacteriaceae</taxon>
        <taxon>Methylobacterium</taxon>
    </lineage>
</organism>
<feature type="domain" description="O-antigen ligase-related" evidence="6">
    <location>
        <begin position="197"/>
        <end position="330"/>
    </location>
</feature>
<evidence type="ECO:0000313" key="7">
    <source>
        <dbReference type="EMBL" id="CAA2144542.1"/>
    </source>
</evidence>
<reference evidence="7" key="1">
    <citation type="submission" date="2019-12" db="EMBL/GenBank/DDBJ databases">
        <authorList>
            <person name="Cremers G."/>
        </authorList>
    </citation>
    <scope>NUCLEOTIDE SEQUENCE</scope>
    <source>
        <strain evidence="7">Mbul2</strain>
    </source>
</reference>
<evidence type="ECO:0000256" key="2">
    <source>
        <dbReference type="ARBA" id="ARBA00022692"/>
    </source>
</evidence>
<feature type="transmembrane region" description="Helical" evidence="5">
    <location>
        <begin position="12"/>
        <end position="33"/>
    </location>
</feature>
<keyword evidence="2 5" id="KW-0812">Transmembrane</keyword>
<evidence type="ECO:0000256" key="3">
    <source>
        <dbReference type="ARBA" id="ARBA00022989"/>
    </source>
</evidence>
<feature type="transmembrane region" description="Helical" evidence="5">
    <location>
        <begin position="162"/>
        <end position="179"/>
    </location>
</feature>
<evidence type="ECO:0000256" key="1">
    <source>
        <dbReference type="ARBA" id="ARBA00004141"/>
    </source>
</evidence>
<feature type="transmembrane region" description="Helical" evidence="5">
    <location>
        <begin position="348"/>
        <end position="365"/>
    </location>
</feature>
<feature type="transmembrane region" description="Helical" evidence="5">
    <location>
        <begin position="186"/>
        <end position="206"/>
    </location>
</feature>
<accession>A0A679KGI3</accession>
<name>A0A679KGI3_9HYPH</name>
<dbReference type="Pfam" id="PF04932">
    <property type="entry name" value="Wzy_C"/>
    <property type="match status" value="1"/>
</dbReference>
<evidence type="ECO:0000256" key="4">
    <source>
        <dbReference type="ARBA" id="ARBA00023136"/>
    </source>
</evidence>
<protein>
    <recommendedName>
        <fullName evidence="6">O-antigen ligase-related domain-containing protein</fullName>
    </recommendedName>
</protein>
<feature type="transmembrane region" description="Helical" evidence="5">
    <location>
        <begin position="240"/>
        <end position="261"/>
    </location>
</feature>
<keyword evidence="3 5" id="KW-1133">Transmembrane helix</keyword>
<feature type="transmembrane region" description="Helical" evidence="5">
    <location>
        <begin position="69"/>
        <end position="90"/>
    </location>
</feature>
<dbReference type="EMBL" id="LR743511">
    <property type="protein sequence ID" value="CAA2144542.1"/>
    <property type="molecule type" value="Genomic_DNA"/>
</dbReference>
<feature type="transmembrane region" description="Helical" evidence="5">
    <location>
        <begin position="121"/>
        <end position="142"/>
    </location>
</feature>
<proteinExistence type="predicted"/>
<dbReference type="GO" id="GO:0016020">
    <property type="term" value="C:membrane"/>
    <property type="evidence" value="ECO:0007669"/>
    <property type="project" value="UniProtKB-SubCell"/>
</dbReference>
<dbReference type="AlphaFoldDB" id="A0A679KGI3"/>
<feature type="transmembrane region" description="Helical" evidence="5">
    <location>
        <begin position="371"/>
        <end position="390"/>
    </location>
</feature>
<feature type="transmembrane region" description="Helical" evidence="5">
    <location>
        <begin position="96"/>
        <end position="114"/>
    </location>
</feature>
<dbReference type="RefSeq" id="WP_339162819.1">
    <property type="nucleotide sequence ID" value="NZ_LR743511.1"/>
</dbReference>
<evidence type="ECO:0000256" key="5">
    <source>
        <dbReference type="SAM" id="Phobius"/>
    </source>
</evidence>
<dbReference type="InterPro" id="IPR007016">
    <property type="entry name" value="O-antigen_ligase-rel_domated"/>
</dbReference>
<keyword evidence="4 5" id="KW-0472">Membrane</keyword>
<feature type="transmembrane region" description="Helical" evidence="5">
    <location>
        <begin position="315"/>
        <end position="336"/>
    </location>
</feature>
<gene>
    <name evidence="7" type="ORF">MBLL_03667</name>
</gene>
<sequence length="401" mass="42618">MTTIPDTSARGLMVRNVLCVAGYLLLLVSAYFIAKNLSAKLMIAGLVTIAVSDPTLLRERLPRPLEWGLAALAGFAAWTVLGLLVNGIPLGPASDAVANFALLAVALLAGRRLLACCGLRFILGALFAVASLSALLTLVLHFGVGLSLADRLVPLGRPSNSIPGAGGLCIALIGIVALLGDRSRPAAPATIALVALAALPIVVAVAMTQSRGPILATVVALAATRLPWRPGGWRLTGWRLFAVVLLAWSLTTALIVIEPWLRAMLCVDQSNFCRPSSRQQIWTWVFEHISQRPLLGFTPVFRFADSLFNHAHNGLFGTAMYFGVPALVAALAMTFVYCRRLATVDGGLSTFCAAALIFSFGYMGSDLPNPFSFVNMHFFFLWLPIAFALAGRSEEAATGSD</sequence>